<comment type="caution">
    <text evidence="5">The sequence shown here is derived from an EMBL/GenBank/DDBJ whole genome shotgun (WGS) entry which is preliminary data.</text>
</comment>
<protein>
    <submittedName>
        <fullName evidence="5">Response regulator</fullName>
    </submittedName>
</protein>
<evidence type="ECO:0000313" key="5">
    <source>
        <dbReference type="EMBL" id="MEF2113267.1"/>
    </source>
</evidence>
<accession>A0ABU7UPH5</accession>
<name>A0ABU7UPH5_9CLOT</name>
<gene>
    <name evidence="5" type="ORF">SJI18_13225</name>
</gene>
<keyword evidence="1 3" id="KW-0597">Phosphoprotein</keyword>
<dbReference type="PANTHER" id="PTHR44591:SF14">
    <property type="entry name" value="PROTEIN PILG"/>
    <property type="match status" value="1"/>
</dbReference>
<feature type="domain" description="Response regulatory" evidence="4">
    <location>
        <begin position="6"/>
        <end position="120"/>
    </location>
</feature>
<evidence type="ECO:0000256" key="3">
    <source>
        <dbReference type="PROSITE-ProRule" id="PRU00169"/>
    </source>
</evidence>
<evidence type="ECO:0000256" key="1">
    <source>
        <dbReference type="ARBA" id="ARBA00022553"/>
    </source>
</evidence>
<dbReference type="Proteomes" id="UP001498469">
    <property type="component" value="Unassembled WGS sequence"/>
</dbReference>
<keyword evidence="2" id="KW-0902">Two-component regulatory system</keyword>
<evidence type="ECO:0000259" key="4">
    <source>
        <dbReference type="PROSITE" id="PS50110"/>
    </source>
</evidence>
<keyword evidence="6" id="KW-1185">Reference proteome</keyword>
<dbReference type="PROSITE" id="PS50110">
    <property type="entry name" value="RESPONSE_REGULATORY"/>
    <property type="match status" value="1"/>
</dbReference>
<dbReference type="RefSeq" id="WP_216248698.1">
    <property type="nucleotide sequence ID" value="NZ_JAZHFS010000011.1"/>
</dbReference>
<organism evidence="5 6">
    <name type="scientific">Clostridium frigoriphilum</name>
    <dbReference type="NCBI Taxonomy" id="443253"/>
    <lineage>
        <taxon>Bacteria</taxon>
        <taxon>Bacillati</taxon>
        <taxon>Bacillota</taxon>
        <taxon>Clostridia</taxon>
        <taxon>Eubacteriales</taxon>
        <taxon>Clostridiaceae</taxon>
        <taxon>Clostridium</taxon>
    </lineage>
</organism>
<evidence type="ECO:0000313" key="6">
    <source>
        <dbReference type="Proteomes" id="UP001498469"/>
    </source>
</evidence>
<feature type="modified residue" description="4-aspartylphosphate" evidence="3">
    <location>
        <position position="55"/>
    </location>
</feature>
<dbReference type="PANTHER" id="PTHR44591">
    <property type="entry name" value="STRESS RESPONSE REGULATOR PROTEIN 1"/>
    <property type="match status" value="1"/>
</dbReference>
<evidence type="ECO:0000256" key="2">
    <source>
        <dbReference type="ARBA" id="ARBA00023012"/>
    </source>
</evidence>
<reference evidence="5 6" key="1">
    <citation type="submission" date="2023-11" db="EMBL/GenBank/DDBJ databases">
        <title>Draft genome sequence of a psychrophilic Clostridium strain from permafrost water brine.</title>
        <authorList>
            <person name="Shcherbakova V.A."/>
            <person name="Trubitsyn V.E."/>
            <person name="Zakharyuk A.G."/>
        </authorList>
    </citation>
    <scope>NUCLEOTIDE SEQUENCE [LARGE SCALE GENOMIC DNA]</scope>
    <source>
        <strain evidence="5 6">14F</strain>
    </source>
</reference>
<dbReference type="SMART" id="SM00448">
    <property type="entry name" value="REC"/>
    <property type="match status" value="1"/>
</dbReference>
<dbReference type="InterPro" id="IPR050595">
    <property type="entry name" value="Bact_response_regulator"/>
</dbReference>
<dbReference type="InterPro" id="IPR001789">
    <property type="entry name" value="Sig_transdc_resp-reg_receiver"/>
</dbReference>
<dbReference type="Pfam" id="PF00072">
    <property type="entry name" value="Response_reg"/>
    <property type="match status" value="1"/>
</dbReference>
<sequence>MKYKYKILIVDEQDEVLVTLKKQLEQEGYKVETTQSDAEAFEKIKGDKYHIVLIDIAMPEIDGLQLLREIKKYDPMTQVIMMTEHSTMDKILSSLEYGANDYINEPLKSTEYVISVIDYSVQKLERWRTAIIQIVK</sequence>
<dbReference type="EMBL" id="JAZHFS010000011">
    <property type="protein sequence ID" value="MEF2113267.1"/>
    <property type="molecule type" value="Genomic_DNA"/>
</dbReference>
<proteinExistence type="predicted"/>